<gene>
    <name evidence="5" type="ORF">CLV60_108281</name>
</gene>
<dbReference type="PROSITE" id="PS00107">
    <property type="entry name" value="PROTEIN_KINASE_ATP"/>
    <property type="match status" value="1"/>
</dbReference>
<dbReference type="InterPro" id="IPR006597">
    <property type="entry name" value="Sel1-like"/>
</dbReference>
<dbReference type="Proteomes" id="UP000241964">
    <property type="component" value="Unassembled WGS sequence"/>
</dbReference>
<protein>
    <submittedName>
        <fullName evidence="5">Serine/threonine protein kinase</fullName>
    </submittedName>
</protein>
<evidence type="ECO:0000313" key="5">
    <source>
        <dbReference type="EMBL" id="PSL27423.1"/>
    </source>
</evidence>
<dbReference type="CDD" id="cd14014">
    <property type="entry name" value="STKc_PknB_like"/>
    <property type="match status" value="1"/>
</dbReference>
<dbReference type="InterPro" id="IPR053235">
    <property type="entry name" value="Ser_Thr_kinase"/>
</dbReference>
<dbReference type="SUPFAM" id="SSF56112">
    <property type="entry name" value="Protein kinase-like (PK-like)"/>
    <property type="match status" value="1"/>
</dbReference>
<dbReference type="GO" id="GO:0005524">
    <property type="term" value="F:ATP binding"/>
    <property type="evidence" value="ECO:0007669"/>
    <property type="project" value="UniProtKB-UniRule"/>
</dbReference>
<proteinExistence type="predicted"/>
<reference evidence="5 6" key="1">
    <citation type="submission" date="2018-03" db="EMBL/GenBank/DDBJ databases">
        <title>Genomic Encyclopedia of Archaeal and Bacterial Type Strains, Phase II (KMG-II): from individual species to whole genera.</title>
        <authorList>
            <person name="Goeker M."/>
        </authorList>
    </citation>
    <scope>NUCLEOTIDE SEQUENCE [LARGE SCALE GENOMIC DNA]</scope>
    <source>
        <strain evidence="5 6">DSM 29057</strain>
    </source>
</reference>
<dbReference type="InterPro" id="IPR011990">
    <property type="entry name" value="TPR-like_helical_dom_sf"/>
</dbReference>
<keyword evidence="3" id="KW-1133">Transmembrane helix</keyword>
<keyword evidence="1" id="KW-0067">ATP-binding</keyword>
<dbReference type="InterPro" id="IPR011009">
    <property type="entry name" value="Kinase-like_dom_sf"/>
</dbReference>
<keyword evidence="5" id="KW-0808">Transferase</keyword>
<sequence length="547" mass="61264">MSVNKILNYNLLHELGKGGMATVWYAENSVGRPFAIKLLKPELVAHEASIAERFRAEAQIMVRLDHPAIRRVEDYYECGTTLAIIMEYLEGQDLHQISRKGRIREEEILQWFEPVLQAFNYVHEKGYFHRDIKPANLFRTSKGQIKVMDFGIAKIMGDDLGLTQTTSLMGSPLYMSPEQILTPRSVDYRTDIYSLGVTLYTLLAGAKPYDDQQLSSFNIQSAIIQQPLPNLTHVSQTTNDVIAKATQKNPVERYHSCAAFSQNLLAKKSHYDFEEATQIGNIAKNSEHTPEEKFAPHKPGTNPGKITEVSKPGQAVLLTEKEKTPSTFNVKLAIGVVLAILITGGTIYATFFDAKIKEAAPEKLSMTLPSSADKANQGVSKAIMFYKNEQYDSSFALLNQYRSSPAFLTNSEAVTDLGIIYYFGGSDRDNIEPDLKEAAAWLKKGSELKNPKAYYYLGLLEDGVDFKQVTEAQGKSGEAVDNYRKAAQGGDSFAQVTLAELYLNDNAFVKQDDPCRILKYLDQAARDPQNRIAELVRADFKKKRFCK</sequence>
<dbReference type="Gene3D" id="1.10.510.10">
    <property type="entry name" value="Transferase(Phosphotransferase) domain 1"/>
    <property type="match status" value="1"/>
</dbReference>
<comment type="caution">
    <text evidence="5">The sequence shown here is derived from an EMBL/GenBank/DDBJ whole genome shotgun (WGS) entry which is preliminary data.</text>
</comment>
<evidence type="ECO:0000256" key="1">
    <source>
        <dbReference type="PROSITE-ProRule" id="PRU10141"/>
    </source>
</evidence>
<dbReference type="SMART" id="SM00220">
    <property type="entry name" value="S_TKc"/>
    <property type="match status" value="1"/>
</dbReference>
<evidence type="ECO:0000256" key="2">
    <source>
        <dbReference type="SAM" id="MobiDB-lite"/>
    </source>
</evidence>
<dbReference type="Gene3D" id="1.25.40.10">
    <property type="entry name" value="Tetratricopeptide repeat domain"/>
    <property type="match status" value="1"/>
</dbReference>
<dbReference type="SMART" id="SM00671">
    <property type="entry name" value="SEL1"/>
    <property type="match status" value="2"/>
</dbReference>
<dbReference type="RefSeq" id="WP_106596815.1">
    <property type="nucleotide sequence ID" value="NZ_PYAS01000008.1"/>
</dbReference>
<keyword evidence="5" id="KW-0723">Serine/threonine-protein kinase</keyword>
<dbReference type="AlphaFoldDB" id="A0A2P8G0B8"/>
<evidence type="ECO:0000256" key="3">
    <source>
        <dbReference type="SAM" id="Phobius"/>
    </source>
</evidence>
<keyword evidence="3" id="KW-0472">Membrane</keyword>
<feature type="domain" description="Protein kinase" evidence="4">
    <location>
        <begin position="9"/>
        <end position="265"/>
    </location>
</feature>
<dbReference type="OrthoDB" id="9813021at2"/>
<dbReference type="GO" id="GO:0005737">
    <property type="term" value="C:cytoplasm"/>
    <property type="evidence" value="ECO:0007669"/>
    <property type="project" value="TreeGrafter"/>
</dbReference>
<feature type="transmembrane region" description="Helical" evidence="3">
    <location>
        <begin position="332"/>
        <end position="351"/>
    </location>
</feature>
<feature type="binding site" evidence="1">
    <location>
        <position position="37"/>
    </location>
    <ligand>
        <name>ATP</name>
        <dbReference type="ChEBI" id="CHEBI:30616"/>
    </ligand>
</feature>
<accession>A0A2P8G0B8</accession>
<dbReference type="EMBL" id="PYAS01000008">
    <property type="protein sequence ID" value="PSL27423.1"/>
    <property type="molecule type" value="Genomic_DNA"/>
</dbReference>
<dbReference type="Pfam" id="PF00069">
    <property type="entry name" value="Pkinase"/>
    <property type="match status" value="1"/>
</dbReference>
<dbReference type="InterPro" id="IPR017441">
    <property type="entry name" value="Protein_kinase_ATP_BS"/>
</dbReference>
<name>A0A2P8G0B8_9BACT</name>
<keyword evidence="5" id="KW-0418">Kinase</keyword>
<keyword evidence="3" id="KW-0812">Transmembrane</keyword>
<evidence type="ECO:0000259" key="4">
    <source>
        <dbReference type="PROSITE" id="PS50011"/>
    </source>
</evidence>
<evidence type="ECO:0000313" key="6">
    <source>
        <dbReference type="Proteomes" id="UP000241964"/>
    </source>
</evidence>
<dbReference type="SUPFAM" id="SSF81901">
    <property type="entry name" value="HCP-like"/>
    <property type="match status" value="1"/>
</dbReference>
<dbReference type="InterPro" id="IPR000719">
    <property type="entry name" value="Prot_kinase_dom"/>
</dbReference>
<dbReference type="GO" id="GO:0004674">
    <property type="term" value="F:protein serine/threonine kinase activity"/>
    <property type="evidence" value="ECO:0007669"/>
    <property type="project" value="UniProtKB-KW"/>
</dbReference>
<keyword evidence="1" id="KW-0547">Nucleotide-binding</keyword>
<dbReference type="PROSITE" id="PS50011">
    <property type="entry name" value="PROTEIN_KINASE_DOM"/>
    <property type="match status" value="1"/>
</dbReference>
<keyword evidence="6" id="KW-1185">Reference proteome</keyword>
<feature type="region of interest" description="Disordered" evidence="2">
    <location>
        <begin position="287"/>
        <end position="307"/>
    </location>
</feature>
<dbReference type="PANTHER" id="PTHR24361">
    <property type="entry name" value="MITOGEN-ACTIVATED KINASE KINASE KINASE"/>
    <property type="match status" value="1"/>
</dbReference>
<organism evidence="5 6">
    <name type="scientific">Dyadobacter jiangsuensis</name>
    <dbReference type="NCBI Taxonomy" id="1591085"/>
    <lineage>
        <taxon>Bacteria</taxon>
        <taxon>Pseudomonadati</taxon>
        <taxon>Bacteroidota</taxon>
        <taxon>Cytophagia</taxon>
        <taxon>Cytophagales</taxon>
        <taxon>Spirosomataceae</taxon>
        <taxon>Dyadobacter</taxon>
    </lineage>
</organism>